<feature type="compositionally biased region" description="Basic residues" evidence="1">
    <location>
        <begin position="254"/>
        <end position="274"/>
    </location>
</feature>
<dbReference type="InterPro" id="IPR039970">
    <property type="entry name" value="TF_Grauzone"/>
</dbReference>
<name>A0ABR3RXN0_9PLEO</name>
<organism evidence="2 3">
    <name type="scientific">Nothophoma quercina</name>
    <dbReference type="NCBI Taxonomy" id="749835"/>
    <lineage>
        <taxon>Eukaryota</taxon>
        <taxon>Fungi</taxon>
        <taxon>Dikarya</taxon>
        <taxon>Ascomycota</taxon>
        <taxon>Pezizomycotina</taxon>
        <taxon>Dothideomycetes</taxon>
        <taxon>Pleosporomycetidae</taxon>
        <taxon>Pleosporales</taxon>
        <taxon>Pleosporineae</taxon>
        <taxon>Didymellaceae</taxon>
        <taxon>Nothophoma</taxon>
    </lineage>
</organism>
<dbReference type="PANTHER" id="PTHR23225">
    <property type="entry name" value="ZINC FINGER PROTEIN"/>
    <property type="match status" value="1"/>
</dbReference>
<dbReference type="EMBL" id="JAKIXB020000004">
    <property type="protein sequence ID" value="KAL1609188.1"/>
    <property type="molecule type" value="Genomic_DNA"/>
</dbReference>
<sequence length="504" mass="57293">MSAQQFTDLPQIQYMDEARYHGWPANNCGYSFDQKHHIAGFNVVNDMYIDDFENGVSMQRFMFDPAPLSFGLLHANIPLQSQHSRQLAPQWSPMDYYRNASPDRTSISGTSSYASQNEVQSPPTYNAVSYGSPADLSQPSLPYPTIEQFSDISYMSGASGASISLREIEYAHQELEAAAEAAETPEVKQETIVKSDQVVVKTEAAPHTYNREYTDSGIGNSVRDAESVQPVDFKDEVDIKDESEGDSDYNPSKRGNKRRKSAHQSTRASRRSSGARKDSVVSLSNSSKLSRRPRGAPKTKIDVYQDDRRGFPCPFAAYNCSSTFSSKNEWKRHVSTQHIKLGFWRCDLCAPTSDPNDPTSYYYNDFNRKDLFTQHLRRMHAAHGSGARHMKEHPVNEDNIGEHQTRCYQVLRHAPQQSICPISGCDREFFGPASWEERMEHVGRHFEKDRKIGADMLDTSTWRLDTALEQYLMDEDLIVWEQGAWKISDGKSRRSGSESYEEEY</sequence>
<protein>
    <recommendedName>
        <fullName evidence="4">C2H2-type domain-containing protein</fullName>
    </recommendedName>
</protein>
<keyword evidence="3" id="KW-1185">Reference proteome</keyword>
<dbReference type="PANTHER" id="PTHR23225:SF2">
    <property type="entry name" value="AT09679P-RELATED"/>
    <property type="match status" value="1"/>
</dbReference>
<proteinExistence type="predicted"/>
<evidence type="ECO:0000313" key="2">
    <source>
        <dbReference type="EMBL" id="KAL1609188.1"/>
    </source>
</evidence>
<accession>A0ABR3RXN0</accession>
<gene>
    <name evidence="2" type="ORF">SLS59_001552</name>
</gene>
<evidence type="ECO:0000256" key="1">
    <source>
        <dbReference type="SAM" id="MobiDB-lite"/>
    </source>
</evidence>
<dbReference type="Proteomes" id="UP001521222">
    <property type="component" value="Unassembled WGS sequence"/>
</dbReference>
<feature type="region of interest" description="Disordered" evidence="1">
    <location>
        <begin position="106"/>
        <end position="131"/>
    </location>
</feature>
<feature type="region of interest" description="Disordered" evidence="1">
    <location>
        <begin position="210"/>
        <end position="303"/>
    </location>
</feature>
<comment type="caution">
    <text evidence="2">The sequence shown here is derived from an EMBL/GenBank/DDBJ whole genome shotgun (WGS) entry which is preliminary data.</text>
</comment>
<evidence type="ECO:0000313" key="3">
    <source>
        <dbReference type="Proteomes" id="UP001521222"/>
    </source>
</evidence>
<feature type="compositionally biased region" description="Basic and acidic residues" evidence="1">
    <location>
        <begin position="232"/>
        <end position="242"/>
    </location>
</feature>
<dbReference type="Gene3D" id="3.30.160.60">
    <property type="entry name" value="Classic Zinc Finger"/>
    <property type="match status" value="1"/>
</dbReference>
<reference evidence="2 3" key="1">
    <citation type="submission" date="2024-02" db="EMBL/GenBank/DDBJ databases">
        <title>De novo assembly and annotation of 12 fungi associated with fruit tree decline syndrome in Ontario, Canada.</title>
        <authorList>
            <person name="Sulman M."/>
            <person name="Ellouze W."/>
            <person name="Ilyukhin E."/>
        </authorList>
    </citation>
    <scope>NUCLEOTIDE SEQUENCE [LARGE SCALE GENOMIC DNA]</scope>
    <source>
        <strain evidence="2 3">M97-236</strain>
    </source>
</reference>
<evidence type="ECO:0008006" key="4">
    <source>
        <dbReference type="Google" id="ProtNLM"/>
    </source>
</evidence>